<evidence type="ECO:0000313" key="1">
    <source>
        <dbReference type="EMBL" id="PIS08018.1"/>
    </source>
</evidence>
<organism evidence="1 2">
    <name type="scientific">Candidatus Berkelbacteria bacterium CG10_big_fil_rev_8_21_14_0_10_43_13</name>
    <dbReference type="NCBI Taxonomy" id="1974514"/>
    <lineage>
        <taxon>Bacteria</taxon>
        <taxon>Candidatus Berkelbacteria</taxon>
    </lineage>
</organism>
<reference evidence="2" key="1">
    <citation type="submission" date="2017-09" db="EMBL/GenBank/DDBJ databases">
        <title>Depth-based differentiation of microbial function through sediment-hosted aquifers and enrichment of novel symbionts in the deep terrestrial subsurface.</title>
        <authorList>
            <person name="Probst A.J."/>
            <person name="Ladd B."/>
            <person name="Jarett J.K."/>
            <person name="Geller-Mcgrath D.E."/>
            <person name="Sieber C.M.K."/>
            <person name="Emerson J.B."/>
            <person name="Anantharaman K."/>
            <person name="Thomas B.C."/>
            <person name="Malmstrom R."/>
            <person name="Stieglmeier M."/>
            <person name="Klingl A."/>
            <person name="Woyke T."/>
            <person name="Ryan C.M."/>
            <person name="Banfield J.F."/>
        </authorList>
    </citation>
    <scope>NUCLEOTIDE SEQUENCE [LARGE SCALE GENOMIC DNA]</scope>
</reference>
<proteinExistence type="predicted"/>
<comment type="caution">
    <text evidence="1">The sequence shown here is derived from an EMBL/GenBank/DDBJ whole genome shotgun (WGS) entry which is preliminary data.</text>
</comment>
<dbReference type="EMBL" id="PEZW01000005">
    <property type="protein sequence ID" value="PIS08018.1"/>
    <property type="molecule type" value="Genomic_DNA"/>
</dbReference>
<sequence length="67" mass="7479">MKKADIEWTPATVGGGIVHTNCAAYVSASARLRTELSVWVPAVQAAIATHLKWMEDWERRQREPASE</sequence>
<dbReference type="AlphaFoldDB" id="A0A2H0W9I8"/>
<evidence type="ECO:0000313" key="2">
    <source>
        <dbReference type="Proteomes" id="UP000231382"/>
    </source>
</evidence>
<gene>
    <name evidence="1" type="ORF">COT78_00520</name>
</gene>
<dbReference type="Proteomes" id="UP000231382">
    <property type="component" value="Unassembled WGS sequence"/>
</dbReference>
<accession>A0A2H0W9I8</accession>
<name>A0A2H0W9I8_9BACT</name>
<protein>
    <submittedName>
        <fullName evidence="1">Uncharacterized protein</fullName>
    </submittedName>
</protein>